<name>A0A0R0DEG2_9GAMM</name>
<feature type="domain" description="AB hydrolase-1" evidence="2">
    <location>
        <begin position="55"/>
        <end position="284"/>
    </location>
</feature>
<organism evidence="3 4">
    <name type="scientific">Stenotrophomonas chelatiphaga</name>
    <dbReference type="NCBI Taxonomy" id="517011"/>
    <lineage>
        <taxon>Bacteria</taxon>
        <taxon>Pseudomonadati</taxon>
        <taxon>Pseudomonadota</taxon>
        <taxon>Gammaproteobacteria</taxon>
        <taxon>Lysobacterales</taxon>
        <taxon>Lysobacteraceae</taxon>
        <taxon>Stenotrophomonas</taxon>
    </lineage>
</organism>
<dbReference type="Proteomes" id="UP000051386">
    <property type="component" value="Unassembled WGS sequence"/>
</dbReference>
<dbReference type="GO" id="GO:0016020">
    <property type="term" value="C:membrane"/>
    <property type="evidence" value="ECO:0007669"/>
    <property type="project" value="TreeGrafter"/>
</dbReference>
<dbReference type="InterPro" id="IPR029058">
    <property type="entry name" value="AB_hydrolase_fold"/>
</dbReference>
<evidence type="ECO:0000256" key="1">
    <source>
        <dbReference type="ARBA" id="ARBA00022801"/>
    </source>
</evidence>
<evidence type="ECO:0000313" key="3">
    <source>
        <dbReference type="EMBL" id="KRG76430.1"/>
    </source>
</evidence>
<dbReference type="EMBL" id="LDJK01000008">
    <property type="protein sequence ID" value="KRG76430.1"/>
    <property type="molecule type" value="Genomic_DNA"/>
</dbReference>
<protein>
    <submittedName>
        <fullName evidence="3">Alpha/beta hydrolase</fullName>
    </submittedName>
</protein>
<keyword evidence="4" id="KW-1185">Reference proteome</keyword>
<dbReference type="PANTHER" id="PTHR43798:SF31">
    <property type="entry name" value="AB HYDROLASE SUPERFAMILY PROTEIN YCLE"/>
    <property type="match status" value="1"/>
</dbReference>
<dbReference type="InterPro" id="IPR000073">
    <property type="entry name" value="AB_hydrolase_1"/>
</dbReference>
<sequence>MVFSPVSAIRYGWLYCIVLLLAPLLAHGTNRAYTVESLDGVKIAVQEAGNPQGQAIIFVHGLLGSHLSWEKQLNSPELQRYRLITFDLRGHGLSDKPVDLDAYREGRHWADDLAAVIKESGAHEPVLVGWSLGAAVTTNYLAAFGDEQIAGAVYVGGVIELKPEQLVAQPAAYSGMASSDLRLHLEGEKEFVALCFNTAPDDATFQRTVAAAAMASREMQSAVHGMSIDAAKGLGSMHKPLLLIYGGQDALVQPSTSAARAKALYPRTEVELYETSGHSPFFEESTRFNRDLSAFVDAATGH</sequence>
<dbReference type="PANTHER" id="PTHR43798">
    <property type="entry name" value="MONOACYLGLYCEROL LIPASE"/>
    <property type="match status" value="1"/>
</dbReference>
<evidence type="ECO:0000259" key="2">
    <source>
        <dbReference type="Pfam" id="PF00561"/>
    </source>
</evidence>
<accession>A0A0R0DEG2</accession>
<dbReference type="Pfam" id="PF00561">
    <property type="entry name" value="Abhydrolase_1"/>
    <property type="match status" value="1"/>
</dbReference>
<dbReference type="RefSeq" id="WP_057507201.1">
    <property type="nucleotide sequence ID" value="NZ_LDJK01000008.1"/>
</dbReference>
<dbReference type="PRINTS" id="PR00111">
    <property type="entry name" value="ABHYDROLASE"/>
</dbReference>
<dbReference type="SUPFAM" id="SSF53474">
    <property type="entry name" value="alpha/beta-Hydrolases"/>
    <property type="match status" value="1"/>
</dbReference>
<keyword evidence="1 3" id="KW-0378">Hydrolase</keyword>
<proteinExistence type="predicted"/>
<dbReference type="PATRIC" id="fig|517011.3.peg.3126"/>
<dbReference type="GO" id="GO:0016787">
    <property type="term" value="F:hydrolase activity"/>
    <property type="evidence" value="ECO:0007669"/>
    <property type="project" value="UniProtKB-KW"/>
</dbReference>
<comment type="caution">
    <text evidence="3">The sequence shown here is derived from an EMBL/GenBank/DDBJ whole genome shotgun (WGS) entry which is preliminary data.</text>
</comment>
<evidence type="ECO:0000313" key="4">
    <source>
        <dbReference type="Proteomes" id="UP000051386"/>
    </source>
</evidence>
<dbReference type="Gene3D" id="3.40.50.1820">
    <property type="entry name" value="alpha/beta hydrolase"/>
    <property type="match status" value="1"/>
</dbReference>
<gene>
    <name evidence="3" type="ORF">ABB28_03020</name>
</gene>
<reference evidence="3 4" key="1">
    <citation type="submission" date="2015-05" db="EMBL/GenBank/DDBJ databases">
        <title>Genome sequencing and analysis of members of genus Stenotrophomonas.</title>
        <authorList>
            <person name="Patil P.P."/>
            <person name="Midha S."/>
            <person name="Patil P.B."/>
        </authorList>
    </citation>
    <scope>NUCLEOTIDE SEQUENCE [LARGE SCALE GENOMIC DNA]</scope>
    <source>
        <strain evidence="3 4">DSM 21508</strain>
    </source>
</reference>
<dbReference type="AlphaFoldDB" id="A0A0R0DEG2"/>
<dbReference type="InterPro" id="IPR050266">
    <property type="entry name" value="AB_hydrolase_sf"/>
</dbReference>